<feature type="compositionally biased region" description="Basic and acidic residues" evidence="1">
    <location>
        <begin position="48"/>
        <end position="67"/>
    </location>
</feature>
<evidence type="ECO:0000256" key="1">
    <source>
        <dbReference type="SAM" id="MobiDB-lite"/>
    </source>
</evidence>
<dbReference type="EMBL" id="VTAW01000017">
    <property type="protein sequence ID" value="TYT61473.1"/>
    <property type="molecule type" value="Genomic_DNA"/>
</dbReference>
<protein>
    <submittedName>
        <fullName evidence="3">Uncharacterized protein</fullName>
    </submittedName>
</protein>
<dbReference type="Proteomes" id="UP000324104">
    <property type="component" value="Unassembled WGS sequence"/>
</dbReference>
<organism evidence="3 4">
    <name type="scientific">Natrialba swarupiae</name>
    <dbReference type="NCBI Taxonomy" id="2448032"/>
    <lineage>
        <taxon>Archaea</taxon>
        <taxon>Methanobacteriati</taxon>
        <taxon>Methanobacteriota</taxon>
        <taxon>Stenosarchaea group</taxon>
        <taxon>Halobacteria</taxon>
        <taxon>Halobacteriales</taxon>
        <taxon>Natrialbaceae</taxon>
        <taxon>Natrialba</taxon>
    </lineage>
</organism>
<dbReference type="Pfam" id="PF26027">
    <property type="entry name" value="DUF8005"/>
    <property type="match status" value="1"/>
</dbReference>
<accession>A0A5D5AKI4</accession>
<dbReference type="RefSeq" id="WP_149081970.1">
    <property type="nucleotide sequence ID" value="NZ_VTAW01000017.1"/>
</dbReference>
<gene>
    <name evidence="3" type="ORF">FYC77_13215</name>
</gene>
<evidence type="ECO:0000313" key="3">
    <source>
        <dbReference type="EMBL" id="TYT61473.1"/>
    </source>
</evidence>
<name>A0A5D5AKI4_9EURY</name>
<keyword evidence="2" id="KW-0812">Transmembrane</keyword>
<feature type="transmembrane region" description="Helical" evidence="2">
    <location>
        <begin position="6"/>
        <end position="25"/>
    </location>
</feature>
<comment type="caution">
    <text evidence="3">The sequence shown here is derived from an EMBL/GenBank/DDBJ whole genome shotgun (WGS) entry which is preliminary data.</text>
</comment>
<keyword evidence="2" id="KW-0472">Membrane</keyword>
<sequence>MSELVALVYYGGLSVLFFFWIYGIVSFGLDLKNKIVPAIRQYRRGRTRREQSTDTQNERSEREEQLY</sequence>
<evidence type="ECO:0000256" key="2">
    <source>
        <dbReference type="SAM" id="Phobius"/>
    </source>
</evidence>
<proteinExistence type="predicted"/>
<dbReference type="InterPro" id="IPR058318">
    <property type="entry name" value="DUF8005"/>
</dbReference>
<feature type="region of interest" description="Disordered" evidence="1">
    <location>
        <begin position="43"/>
        <end position="67"/>
    </location>
</feature>
<keyword evidence="4" id="KW-1185">Reference proteome</keyword>
<dbReference type="AlphaFoldDB" id="A0A5D5AKI4"/>
<reference evidence="3 4" key="1">
    <citation type="submission" date="2019-08" db="EMBL/GenBank/DDBJ databases">
        <title>Archaea genome.</title>
        <authorList>
            <person name="Kajale S."/>
            <person name="Shouche Y."/>
            <person name="Deshpande N."/>
            <person name="Sharma A."/>
        </authorList>
    </citation>
    <scope>NUCLEOTIDE SEQUENCE [LARGE SCALE GENOMIC DNA]</scope>
    <source>
        <strain evidence="3 4">ESP3B_9</strain>
    </source>
</reference>
<keyword evidence="2" id="KW-1133">Transmembrane helix</keyword>
<evidence type="ECO:0000313" key="4">
    <source>
        <dbReference type="Proteomes" id="UP000324104"/>
    </source>
</evidence>